<feature type="domain" description="Kinesin motor" evidence="3">
    <location>
        <begin position="113"/>
        <end position="551"/>
    </location>
</feature>
<evidence type="ECO:0000259" key="3">
    <source>
        <dbReference type="PROSITE" id="PS50067"/>
    </source>
</evidence>
<keyword evidence="1" id="KW-0067">ATP-binding</keyword>
<dbReference type="InterPro" id="IPR027417">
    <property type="entry name" value="P-loop_NTPase"/>
</dbReference>
<dbReference type="PROSITE" id="PS50067">
    <property type="entry name" value="KINESIN_MOTOR_2"/>
    <property type="match status" value="1"/>
</dbReference>
<dbReference type="GO" id="GO:0005871">
    <property type="term" value="C:kinesin complex"/>
    <property type="evidence" value="ECO:0007669"/>
    <property type="project" value="TreeGrafter"/>
</dbReference>
<dbReference type="GO" id="GO:0016887">
    <property type="term" value="F:ATP hydrolysis activity"/>
    <property type="evidence" value="ECO:0007669"/>
    <property type="project" value="TreeGrafter"/>
</dbReference>
<dbReference type="SMART" id="SM00129">
    <property type="entry name" value="KISc"/>
    <property type="match status" value="1"/>
</dbReference>
<sequence length="673" mass="74300">MANNSELQWPGCLFEERHSRMVFAIFGFLPWGQRAAVSCLSGTTRMVFQTDHVSGRYWQWVIDVLRVEAHLYLPSQADLLLLADGDLRGLFQDLWQSRHRFVQGPQLSQERFRVSTYCRMRPATPKTTSVLTEISNVQVQLPLSQRVAILRQRDPSVSKSEALKQLLSSTWGADHGYLEEEGENSNVDVPGQQPAAEPRGESIVGTSERGQLTASVLSVSSHSVVTVSPCIGLRSWPFATVFDEASSQLDVFRRCGLPLAMHFVNGQSGALIAYGQTGGGKTHTVFGAQRGDGGLVPRVADVVLAAVEARRSCGFSIELGVSYVEVFGNDVTNLLGGDIAANRGEAQRMGHRYVLEGHCEEVVSSHDRFQSLLRRGEESKRSAQTAMNDRSTRAHSIVILRLRQQAPGETKRVESMLSLVDLGGSERVQKSKANENICAPGAINVGNGETARVSWAEYYKSRERITETAHINKGLLTLKRCVDALNERQRCLREGTAPPRIPFQDSKLTLLLQPTLDGDSQTTVLVCCSKEQQHAEETVQSLRFAELCGSVERASTNNVADVDAAVAEVIRRLDADLKEVEAEIRQKERWEWQRAVRVDVVDEKNTGGTLCNKDEAMELGGLGAVEILADDGTSKKQTIEHEVWSQVLVGAEAENSRRNELLKSRQALLGEQV</sequence>
<gene>
    <name evidence="4" type="ORF">NSCI0253_LOCUS17613</name>
</gene>
<organism evidence="4">
    <name type="scientific">Noctiluca scintillans</name>
    <name type="common">Sea sparkle</name>
    <name type="synonym">Red tide dinoflagellate</name>
    <dbReference type="NCBI Taxonomy" id="2966"/>
    <lineage>
        <taxon>Eukaryota</taxon>
        <taxon>Sar</taxon>
        <taxon>Alveolata</taxon>
        <taxon>Dinophyceae</taxon>
        <taxon>Noctilucales</taxon>
        <taxon>Noctilucaceae</taxon>
        <taxon>Noctiluca</taxon>
    </lineage>
</organism>
<proteinExistence type="inferred from homology"/>
<name>A0A7S1A5G6_NOCSC</name>
<keyword evidence="1" id="KW-0547">Nucleotide-binding</keyword>
<evidence type="ECO:0000256" key="2">
    <source>
        <dbReference type="SAM" id="MobiDB-lite"/>
    </source>
</evidence>
<dbReference type="PANTHER" id="PTHR24115">
    <property type="entry name" value="KINESIN-RELATED"/>
    <property type="match status" value="1"/>
</dbReference>
<dbReference type="GO" id="GO:0008017">
    <property type="term" value="F:microtubule binding"/>
    <property type="evidence" value="ECO:0007669"/>
    <property type="project" value="InterPro"/>
</dbReference>
<evidence type="ECO:0000313" key="4">
    <source>
        <dbReference type="EMBL" id="CAD8843265.1"/>
    </source>
</evidence>
<dbReference type="EMBL" id="HBFQ01024878">
    <property type="protein sequence ID" value="CAD8843265.1"/>
    <property type="molecule type" value="Transcribed_RNA"/>
</dbReference>
<protein>
    <recommendedName>
        <fullName evidence="3">Kinesin motor domain-containing protein</fullName>
    </recommendedName>
</protein>
<dbReference type="GO" id="GO:0003777">
    <property type="term" value="F:microtubule motor activity"/>
    <property type="evidence" value="ECO:0007669"/>
    <property type="project" value="InterPro"/>
</dbReference>
<dbReference type="Gene3D" id="3.40.850.10">
    <property type="entry name" value="Kinesin motor domain"/>
    <property type="match status" value="1"/>
</dbReference>
<comment type="similarity">
    <text evidence="1">Belongs to the TRAFAC class myosin-kinesin ATPase superfamily. Kinesin family.</text>
</comment>
<dbReference type="AlphaFoldDB" id="A0A7S1A5G6"/>
<dbReference type="InterPro" id="IPR027640">
    <property type="entry name" value="Kinesin-like_fam"/>
</dbReference>
<dbReference type="InterPro" id="IPR001752">
    <property type="entry name" value="Kinesin_motor_dom"/>
</dbReference>
<keyword evidence="1" id="KW-0505">Motor protein</keyword>
<dbReference type="Pfam" id="PF00225">
    <property type="entry name" value="Kinesin"/>
    <property type="match status" value="2"/>
</dbReference>
<dbReference type="PRINTS" id="PR00380">
    <property type="entry name" value="KINESINHEAVY"/>
</dbReference>
<dbReference type="InterPro" id="IPR036961">
    <property type="entry name" value="Kinesin_motor_dom_sf"/>
</dbReference>
<reference evidence="4" key="1">
    <citation type="submission" date="2021-01" db="EMBL/GenBank/DDBJ databases">
        <authorList>
            <person name="Corre E."/>
            <person name="Pelletier E."/>
            <person name="Niang G."/>
            <person name="Scheremetjew M."/>
            <person name="Finn R."/>
            <person name="Kale V."/>
            <person name="Holt S."/>
            <person name="Cochrane G."/>
            <person name="Meng A."/>
            <person name="Brown T."/>
            <person name="Cohen L."/>
        </authorList>
    </citation>
    <scope>NUCLEOTIDE SEQUENCE</scope>
</reference>
<dbReference type="SUPFAM" id="SSF52540">
    <property type="entry name" value="P-loop containing nucleoside triphosphate hydrolases"/>
    <property type="match status" value="1"/>
</dbReference>
<feature type="binding site" evidence="1">
    <location>
        <begin position="275"/>
        <end position="282"/>
    </location>
    <ligand>
        <name>ATP</name>
        <dbReference type="ChEBI" id="CHEBI:30616"/>
    </ligand>
</feature>
<evidence type="ECO:0000256" key="1">
    <source>
        <dbReference type="PROSITE-ProRule" id="PRU00283"/>
    </source>
</evidence>
<feature type="region of interest" description="Disordered" evidence="2">
    <location>
        <begin position="181"/>
        <end position="207"/>
    </location>
</feature>
<accession>A0A7S1A5G6</accession>
<dbReference type="PANTHER" id="PTHR24115:SF545">
    <property type="entry name" value="KINESIN-LIKE PROTEIN KIP2"/>
    <property type="match status" value="1"/>
</dbReference>
<dbReference type="GO" id="GO:0007018">
    <property type="term" value="P:microtubule-based movement"/>
    <property type="evidence" value="ECO:0007669"/>
    <property type="project" value="InterPro"/>
</dbReference>
<dbReference type="GO" id="GO:0005524">
    <property type="term" value="F:ATP binding"/>
    <property type="evidence" value="ECO:0007669"/>
    <property type="project" value="UniProtKB-UniRule"/>
</dbReference>
<dbReference type="GO" id="GO:0005874">
    <property type="term" value="C:microtubule"/>
    <property type="evidence" value="ECO:0007669"/>
    <property type="project" value="TreeGrafter"/>
</dbReference>